<dbReference type="EMBL" id="MU827323">
    <property type="protein sequence ID" value="KAJ7356222.1"/>
    <property type="molecule type" value="Genomic_DNA"/>
</dbReference>
<sequence length="123" mass="13316">MIMDGITCASRGRETVEPLHIIWMVQGRASNVGRVWSYSGGGTLIIANPGSFPYEMSGFNIWNKVLLPDEVKELATSCLRGLGNVKTWMDFLGPAENVRAKKGSVIRPSACKSPQTSVAGAFK</sequence>
<accession>A0A9W9YPB0</accession>
<dbReference type="Gene3D" id="2.60.120.200">
    <property type="match status" value="1"/>
</dbReference>
<organism evidence="1 2">
    <name type="scientific">Desmophyllum pertusum</name>
    <dbReference type="NCBI Taxonomy" id="174260"/>
    <lineage>
        <taxon>Eukaryota</taxon>
        <taxon>Metazoa</taxon>
        <taxon>Cnidaria</taxon>
        <taxon>Anthozoa</taxon>
        <taxon>Hexacorallia</taxon>
        <taxon>Scleractinia</taxon>
        <taxon>Caryophylliina</taxon>
        <taxon>Caryophylliidae</taxon>
        <taxon>Desmophyllum</taxon>
    </lineage>
</organism>
<reference evidence="1" key="1">
    <citation type="submission" date="2023-01" db="EMBL/GenBank/DDBJ databases">
        <title>Genome assembly of the deep-sea coral Lophelia pertusa.</title>
        <authorList>
            <person name="Herrera S."/>
            <person name="Cordes E."/>
        </authorList>
    </citation>
    <scope>NUCLEOTIDE SEQUENCE</scope>
    <source>
        <strain evidence="1">USNM1676648</strain>
        <tissue evidence="1">Polyp</tissue>
    </source>
</reference>
<proteinExistence type="predicted"/>
<gene>
    <name evidence="1" type="primary">SVEP1_13</name>
    <name evidence="1" type="ORF">OS493_025975</name>
</gene>
<dbReference type="OrthoDB" id="10516128at2759"/>
<evidence type="ECO:0000313" key="1">
    <source>
        <dbReference type="EMBL" id="KAJ7356222.1"/>
    </source>
</evidence>
<keyword evidence="2" id="KW-1185">Reference proteome</keyword>
<protein>
    <submittedName>
        <fullName evidence="1">HYR domain</fullName>
    </submittedName>
</protein>
<name>A0A9W9YPB0_9CNID</name>
<dbReference type="AlphaFoldDB" id="A0A9W9YPB0"/>
<dbReference type="Proteomes" id="UP001163046">
    <property type="component" value="Unassembled WGS sequence"/>
</dbReference>
<evidence type="ECO:0000313" key="2">
    <source>
        <dbReference type="Proteomes" id="UP001163046"/>
    </source>
</evidence>
<comment type="caution">
    <text evidence="1">The sequence shown here is derived from an EMBL/GenBank/DDBJ whole genome shotgun (WGS) entry which is preliminary data.</text>
</comment>